<dbReference type="AlphaFoldDB" id="A0A2K1IY27"/>
<proteinExistence type="predicted"/>
<reference evidence="1 3" key="2">
    <citation type="journal article" date="2018" name="Plant J.">
        <title>The Physcomitrella patens chromosome-scale assembly reveals moss genome structure and evolution.</title>
        <authorList>
            <person name="Lang D."/>
            <person name="Ullrich K.K."/>
            <person name="Murat F."/>
            <person name="Fuchs J."/>
            <person name="Jenkins J."/>
            <person name="Haas F.B."/>
            <person name="Piednoel M."/>
            <person name="Gundlach H."/>
            <person name="Van Bel M."/>
            <person name="Meyberg R."/>
            <person name="Vives C."/>
            <person name="Morata J."/>
            <person name="Symeonidi A."/>
            <person name="Hiss M."/>
            <person name="Muchero W."/>
            <person name="Kamisugi Y."/>
            <person name="Saleh O."/>
            <person name="Blanc G."/>
            <person name="Decker E.L."/>
            <person name="van Gessel N."/>
            <person name="Grimwood J."/>
            <person name="Hayes R.D."/>
            <person name="Graham S.W."/>
            <person name="Gunter L.E."/>
            <person name="McDaniel S.F."/>
            <person name="Hoernstein S.N.W."/>
            <person name="Larsson A."/>
            <person name="Li F.W."/>
            <person name="Perroud P.F."/>
            <person name="Phillips J."/>
            <person name="Ranjan P."/>
            <person name="Rokshar D.S."/>
            <person name="Rothfels C.J."/>
            <person name="Schneider L."/>
            <person name="Shu S."/>
            <person name="Stevenson D.W."/>
            <person name="Thummler F."/>
            <person name="Tillich M."/>
            <person name="Villarreal Aguilar J.C."/>
            <person name="Widiez T."/>
            <person name="Wong G.K."/>
            <person name="Wymore A."/>
            <person name="Zhang Y."/>
            <person name="Zimmer A.D."/>
            <person name="Quatrano R.S."/>
            <person name="Mayer K.F.X."/>
            <person name="Goodstein D."/>
            <person name="Casacuberta J.M."/>
            <person name="Vandepoele K."/>
            <person name="Reski R."/>
            <person name="Cuming A.C."/>
            <person name="Tuskan G.A."/>
            <person name="Maumus F."/>
            <person name="Salse J."/>
            <person name="Schmutz J."/>
            <person name="Rensing S.A."/>
        </authorList>
    </citation>
    <scope>NUCLEOTIDE SEQUENCE [LARGE SCALE GENOMIC DNA]</scope>
    <source>
        <strain evidence="2 3">cv. Gransden 2004</strain>
    </source>
</reference>
<dbReference type="InParanoid" id="A0A2K1IY27"/>
<keyword evidence="3" id="KW-1185">Reference proteome</keyword>
<evidence type="ECO:0000313" key="3">
    <source>
        <dbReference type="Proteomes" id="UP000006727"/>
    </source>
</evidence>
<dbReference type="Gramene" id="Pp3c19_11540V3.2">
    <property type="protein sequence ID" value="Pp3c19_11540V3.2"/>
    <property type="gene ID" value="Pp3c19_11540"/>
</dbReference>
<reference evidence="1 3" key="1">
    <citation type="journal article" date="2008" name="Science">
        <title>The Physcomitrella genome reveals evolutionary insights into the conquest of land by plants.</title>
        <authorList>
            <person name="Rensing S."/>
            <person name="Lang D."/>
            <person name="Zimmer A."/>
            <person name="Terry A."/>
            <person name="Salamov A."/>
            <person name="Shapiro H."/>
            <person name="Nishiyama T."/>
            <person name="Perroud P.-F."/>
            <person name="Lindquist E."/>
            <person name="Kamisugi Y."/>
            <person name="Tanahashi T."/>
            <person name="Sakakibara K."/>
            <person name="Fujita T."/>
            <person name="Oishi K."/>
            <person name="Shin-I T."/>
            <person name="Kuroki Y."/>
            <person name="Toyoda A."/>
            <person name="Suzuki Y."/>
            <person name="Hashimoto A."/>
            <person name="Yamaguchi K."/>
            <person name="Sugano A."/>
            <person name="Kohara Y."/>
            <person name="Fujiyama A."/>
            <person name="Anterola A."/>
            <person name="Aoki S."/>
            <person name="Ashton N."/>
            <person name="Barbazuk W.B."/>
            <person name="Barker E."/>
            <person name="Bennetzen J."/>
            <person name="Bezanilla M."/>
            <person name="Blankenship R."/>
            <person name="Cho S.H."/>
            <person name="Dutcher S."/>
            <person name="Estelle M."/>
            <person name="Fawcett J.A."/>
            <person name="Gundlach H."/>
            <person name="Hanada K."/>
            <person name="Heyl A."/>
            <person name="Hicks K.A."/>
            <person name="Hugh J."/>
            <person name="Lohr M."/>
            <person name="Mayer K."/>
            <person name="Melkozernov A."/>
            <person name="Murata T."/>
            <person name="Nelson D."/>
            <person name="Pils B."/>
            <person name="Prigge M."/>
            <person name="Reiss B."/>
            <person name="Renner T."/>
            <person name="Rombauts S."/>
            <person name="Rushton P."/>
            <person name="Sanderfoot A."/>
            <person name="Schween G."/>
            <person name="Shiu S.-H."/>
            <person name="Stueber K."/>
            <person name="Theodoulou F.L."/>
            <person name="Tu H."/>
            <person name="Van de Peer Y."/>
            <person name="Verrier P.J."/>
            <person name="Waters E."/>
            <person name="Wood A."/>
            <person name="Yang L."/>
            <person name="Cove D."/>
            <person name="Cuming A."/>
            <person name="Hasebe M."/>
            <person name="Lucas S."/>
            <person name="Mishler D.B."/>
            <person name="Reski R."/>
            <person name="Grigoriev I."/>
            <person name="Quatrano R.S."/>
            <person name="Boore J.L."/>
        </authorList>
    </citation>
    <scope>NUCLEOTIDE SEQUENCE [LARGE SCALE GENOMIC DNA]</scope>
    <source>
        <strain evidence="2 3">cv. Gransden 2004</strain>
    </source>
</reference>
<dbReference type="Proteomes" id="UP000006727">
    <property type="component" value="Chromosome 19"/>
</dbReference>
<evidence type="ECO:0000313" key="2">
    <source>
        <dbReference type="EnsemblPlants" id="Pp3c19_11540V3.1"/>
    </source>
</evidence>
<gene>
    <name evidence="1" type="ORF">PHYPA_024006</name>
</gene>
<dbReference type="EnsemblPlants" id="Pp3c19_11540V3.2">
    <property type="protein sequence ID" value="Pp3c19_11540V3.2"/>
    <property type="gene ID" value="Pp3c19_11540"/>
</dbReference>
<dbReference type="EMBL" id="ABEU02000019">
    <property type="protein sequence ID" value="PNR34189.1"/>
    <property type="molecule type" value="Genomic_DNA"/>
</dbReference>
<name>A0A2K1IY27_PHYPA</name>
<reference evidence="2" key="3">
    <citation type="submission" date="2020-12" db="UniProtKB">
        <authorList>
            <consortium name="EnsemblPlants"/>
        </authorList>
    </citation>
    <scope>IDENTIFICATION</scope>
</reference>
<organism evidence="1">
    <name type="scientific">Physcomitrium patens</name>
    <name type="common">Spreading-leaved earth moss</name>
    <name type="synonym">Physcomitrella patens</name>
    <dbReference type="NCBI Taxonomy" id="3218"/>
    <lineage>
        <taxon>Eukaryota</taxon>
        <taxon>Viridiplantae</taxon>
        <taxon>Streptophyta</taxon>
        <taxon>Embryophyta</taxon>
        <taxon>Bryophyta</taxon>
        <taxon>Bryophytina</taxon>
        <taxon>Bryopsida</taxon>
        <taxon>Funariidae</taxon>
        <taxon>Funariales</taxon>
        <taxon>Funariaceae</taxon>
        <taxon>Physcomitrium</taxon>
    </lineage>
</organism>
<dbReference type="EnsemblPlants" id="Pp3c19_11540V3.1">
    <property type="protein sequence ID" value="Pp3c19_11540V3.1"/>
    <property type="gene ID" value="Pp3c19_11540"/>
</dbReference>
<accession>A0A2K1IY27</accession>
<protein>
    <submittedName>
        <fullName evidence="1 2">Uncharacterized protein</fullName>
    </submittedName>
</protein>
<dbReference type="Gramene" id="Pp3c19_11540V3.1">
    <property type="protein sequence ID" value="Pp3c19_11540V3.1"/>
    <property type="gene ID" value="Pp3c19_11540"/>
</dbReference>
<sequence>MRLFNTGEIQNMCIVYFAYNTGEIQNSLLVLTIGKLQSLRVRNFNILLTQRTPLVVLHYSKRRKYLRRNKEMLYFLTDNTCSRREGHAIPVRKFFQAGHDIFSISRSC</sequence>
<evidence type="ECO:0000313" key="1">
    <source>
        <dbReference type="EMBL" id="PNR34189.1"/>
    </source>
</evidence>